<dbReference type="OrthoDB" id="5872069at2759"/>
<evidence type="ECO:0000313" key="3">
    <source>
        <dbReference type="Proteomes" id="UP000050761"/>
    </source>
</evidence>
<evidence type="ECO:0000313" key="4">
    <source>
        <dbReference type="WBParaSite" id="HPBE_0002003801-mRNA-1"/>
    </source>
</evidence>
<dbReference type="AlphaFoldDB" id="A0A183GCV9"/>
<name>A0A183GCV9_HELPZ</name>
<protein>
    <submittedName>
        <fullName evidence="4">AAA_11 domain-containing protein</fullName>
    </submittedName>
</protein>
<dbReference type="InterPro" id="IPR027417">
    <property type="entry name" value="P-loop_NTPase"/>
</dbReference>
<sequence length="381" mass="41419">MRPPVTRSQSRKADEGSSTDPSSAMAPPPTPKFVDDIRNTLIDVDDNTAVLGKSAKELRDATASAVTEAWQDSRFSTASVAQQINDYTTHLLNELNLSFAAMGPRAQPPQPTPPSVMPCVPEGTLPNLKHFQEAAMSSFPVVQKVRGCHAHALFRAPHTVRLRVDEVLYITERKQLSVRLAALSWNHRRLRALVDQNGREEGGQYVVDGYILDIVYGQKPADQSPSKEADPQRPHSTYPTTFAHKGQTVLLTADQHAALALRLKGAALAATQAAFGTGKAIIGALVAVFLWHAIKGPAIVTASTNHAVAHFAITLLVLNDFNKLNLLRLISESAYLDKAPSITVGINEILKDHGLKHAASLSLDPAHPAHHYRLLDQHQFG</sequence>
<accession>A0A183GCV9</accession>
<evidence type="ECO:0000313" key="2">
    <source>
        <dbReference type="EMBL" id="VDP17969.1"/>
    </source>
</evidence>
<gene>
    <name evidence="2" type="ORF">HPBE_LOCUS20037</name>
</gene>
<dbReference type="Proteomes" id="UP000050761">
    <property type="component" value="Unassembled WGS sequence"/>
</dbReference>
<dbReference type="Gene3D" id="3.40.50.300">
    <property type="entry name" value="P-loop containing nucleotide triphosphate hydrolases"/>
    <property type="match status" value="1"/>
</dbReference>
<evidence type="ECO:0000256" key="1">
    <source>
        <dbReference type="SAM" id="MobiDB-lite"/>
    </source>
</evidence>
<feature type="region of interest" description="Disordered" evidence="1">
    <location>
        <begin position="1"/>
        <end position="35"/>
    </location>
</feature>
<keyword evidence="3" id="KW-1185">Reference proteome</keyword>
<dbReference type="EMBL" id="UZAH01031806">
    <property type="protein sequence ID" value="VDP17969.1"/>
    <property type="molecule type" value="Genomic_DNA"/>
</dbReference>
<reference evidence="2 3" key="1">
    <citation type="submission" date="2018-11" db="EMBL/GenBank/DDBJ databases">
        <authorList>
            <consortium name="Pathogen Informatics"/>
        </authorList>
    </citation>
    <scope>NUCLEOTIDE SEQUENCE [LARGE SCALE GENOMIC DNA]</scope>
</reference>
<organism evidence="3 4">
    <name type="scientific">Heligmosomoides polygyrus</name>
    <name type="common">Parasitic roundworm</name>
    <dbReference type="NCBI Taxonomy" id="6339"/>
    <lineage>
        <taxon>Eukaryota</taxon>
        <taxon>Metazoa</taxon>
        <taxon>Ecdysozoa</taxon>
        <taxon>Nematoda</taxon>
        <taxon>Chromadorea</taxon>
        <taxon>Rhabditida</taxon>
        <taxon>Rhabditina</taxon>
        <taxon>Rhabditomorpha</taxon>
        <taxon>Strongyloidea</taxon>
        <taxon>Heligmosomidae</taxon>
        <taxon>Heligmosomoides</taxon>
    </lineage>
</organism>
<proteinExistence type="predicted"/>
<dbReference type="WBParaSite" id="HPBE_0002003801-mRNA-1">
    <property type="protein sequence ID" value="HPBE_0002003801-mRNA-1"/>
    <property type="gene ID" value="HPBE_0002003801"/>
</dbReference>
<accession>A0A3P8F1M9</accession>
<reference evidence="4" key="2">
    <citation type="submission" date="2019-09" db="UniProtKB">
        <authorList>
            <consortium name="WormBaseParasite"/>
        </authorList>
    </citation>
    <scope>IDENTIFICATION</scope>
</reference>